<gene>
    <name evidence="1" type="ORF">AGLY_010013</name>
</gene>
<accession>A0A6G0TGD2</accession>
<comment type="caution">
    <text evidence="1">The sequence shown here is derived from an EMBL/GenBank/DDBJ whole genome shotgun (WGS) entry which is preliminary data.</text>
</comment>
<evidence type="ECO:0000313" key="2">
    <source>
        <dbReference type="Proteomes" id="UP000475862"/>
    </source>
</evidence>
<dbReference type="AlphaFoldDB" id="A0A6G0TGD2"/>
<dbReference type="OrthoDB" id="6625030at2759"/>
<reference evidence="1 2" key="1">
    <citation type="submission" date="2019-08" db="EMBL/GenBank/DDBJ databases">
        <title>The genome of the soybean aphid Biotype 1, its phylome, world population structure and adaptation to the North American continent.</title>
        <authorList>
            <person name="Giordano R."/>
            <person name="Donthu R.K."/>
            <person name="Hernandez A.G."/>
            <person name="Wright C.L."/>
            <person name="Zimin A.V."/>
        </authorList>
    </citation>
    <scope>NUCLEOTIDE SEQUENCE [LARGE SCALE GENOMIC DNA]</scope>
    <source>
        <tissue evidence="1">Whole aphids</tissue>
    </source>
</reference>
<keyword evidence="2" id="KW-1185">Reference proteome</keyword>
<dbReference type="EMBL" id="VYZN01000039">
    <property type="protein sequence ID" value="KAE9532390.1"/>
    <property type="molecule type" value="Genomic_DNA"/>
</dbReference>
<evidence type="ECO:0000313" key="1">
    <source>
        <dbReference type="EMBL" id="KAE9532390.1"/>
    </source>
</evidence>
<dbReference type="Proteomes" id="UP000475862">
    <property type="component" value="Unassembled WGS sequence"/>
</dbReference>
<sequence>MQSVYIFETCAQEFITKISASKARTVVWYYAKNTEGIKNYTDFLRSLESELKQSLKTRVQEHPIKFNLKLEASYSKPSVPNSLENRAFKTSAVEIFVESDISAIIQRAFDKLLSENETYASRGSGFTLESIDGLLLTIYKYMPMDLPAFIDRKRATINPQNLDQQRFKWAILARNVTGLLTCHIGDNYRQHFLFQRLYLI</sequence>
<name>A0A6G0TGD2_APHGL</name>
<protein>
    <submittedName>
        <fullName evidence="1">Uncharacterized protein</fullName>
    </submittedName>
</protein>
<proteinExistence type="predicted"/>
<organism evidence="1 2">
    <name type="scientific">Aphis glycines</name>
    <name type="common">Soybean aphid</name>
    <dbReference type="NCBI Taxonomy" id="307491"/>
    <lineage>
        <taxon>Eukaryota</taxon>
        <taxon>Metazoa</taxon>
        <taxon>Ecdysozoa</taxon>
        <taxon>Arthropoda</taxon>
        <taxon>Hexapoda</taxon>
        <taxon>Insecta</taxon>
        <taxon>Pterygota</taxon>
        <taxon>Neoptera</taxon>
        <taxon>Paraneoptera</taxon>
        <taxon>Hemiptera</taxon>
        <taxon>Sternorrhyncha</taxon>
        <taxon>Aphidomorpha</taxon>
        <taxon>Aphidoidea</taxon>
        <taxon>Aphididae</taxon>
        <taxon>Aphidini</taxon>
        <taxon>Aphis</taxon>
        <taxon>Aphis</taxon>
    </lineage>
</organism>